<comment type="caution">
    <text evidence="5">The sequence shown here is derived from an EMBL/GenBank/DDBJ whole genome shotgun (WGS) entry which is preliminary data.</text>
</comment>
<dbReference type="CDD" id="cd00190">
    <property type="entry name" value="Tryp_SPc"/>
    <property type="match status" value="1"/>
</dbReference>
<dbReference type="OrthoDB" id="6380398at2759"/>
<keyword evidence="6" id="KW-1185">Reference proteome</keyword>
<dbReference type="Pfam" id="PF00089">
    <property type="entry name" value="Trypsin"/>
    <property type="match status" value="1"/>
</dbReference>
<dbReference type="EMBL" id="RIBY02000014">
    <property type="protein sequence ID" value="KAH9845615.1"/>
    <property type="molecule type" value="Genomic_DNA"/>
</dbReference>
<evidence type="ECO:0000256" key="2">
    <source>
        <dbReference type="ARBA" id="ARBA00023157"/>
    </source>
</evidence>
<feature type="signal peptide" evidence="3">
    <location>
        <begin position="1"/>
        <end position="16"/>
    </location>
</feature>
<protein>
    <submittedName>
        <fullName evidence="5">Trypsin</fullName>
    </submittedName>
</protein>
<gene>
    <name evidence="5" type="ORF">Tdes44962_MAKER06450</name>
</gene>
<sequence length="254" mass="27283">MRLTHLLVLAPGLAYGATVKRIVGGEPAKLGQFPSLVSLTGAIEAKGSVYEFCGGALLNPTTVLTAAHCVEWNGRPPAVFNVRAGSLRFDKEGVSSTVASYVQHPDYKDNNYDFAILKLTTPIEESKGLIEYARLPGNDDDPVAGSIATVAGWGLDSDSGYRRPDLYWVNVPVIDRKECASTYAARKTPITEEEWCVEEKGGGKGDCDGDSGAPVYINNVVQGLVSWSQGCASAQWPSVYARVSKAMPFIRAHL</sequence>
<evidence type="ECO:0000256" key="1">
    <source>
        <dbReference type="ARBA" id="ARBA00007664"/>
    </source>
</evidence>
<keyword evidence="3" id="KW-0732">Signal</keyword>
<evidence type="ECO:0000313" key="5">
    <source>
        <dbReference type="EMBL" id="KAH9845615.1"/>
    </source>
</evidence>
<dbReference type="Gene3D" id="2.40.10.10">
    <property type="entry name" value="Trypsin-like serine proteases"/>
    <property type="match status" value="1"/>
</dbReference>
<dbReference type="PROSITE" id="PS00134">
    <property type="entry name" value="TRYPSIN_HIS"/>
    <property type="match status" value="1"/>
</dbReference>
<name>A0A9W7W7Y5_9PEZI</name>
<proteinExistence type="inferred from homology"/>
<dbReference type="PROSITE" id="PS50240">
    <property type="entry name" value="TRYPSIN_DOM"/>
    <property type="match status" value="1"/>
</dbReference>
<dbReference type="SUPFAM" id="SSF50494">
    <property type="entry name" value="Trypsin-like serine proteases"/>
    <property type="match status" value="1"/>
</dbReference>
<dbReference type="GO" id="GO:0004252">
    <property type="term" value="F:serine-type endopeptidase activity"/>
    <property type="evidence" value="ECO:0007669"/>
    <property type="project" value="InterPro"/>
</dbReference>
<dbReference type="GO" id="GO:0006508">
    <property type="term" value="P:proteolysis"/>
    <property type="evidence" value="ECO:0007669"/>
    <property type="project" value="InterPro"/>
</dbReference>
<evidence type="ECO:0000313" key="6">
    <source>
        <dbReference type="Proteomes" id="UP001138500"/>
    </source>
</evidence>
<reference evidence="5 6" key="1">
    <citation type="journal article" date="2018" name="IMA Fungus">
        <title>IMA Genome-F 10: Nine draft genome sequences of Claviceps purpurea s.lat., including C. arundinis, C. humidiphila, and C. cf. spartinae, pseudomolecules for the pitch canker pathogen Fusarium circinatum, draft genome of Davidsoniella eucalypti, Grosmannia galeiformis, Quambalaria eucalypti, and Teratosphaeria destructans.</title>
        <authorList>
            <person name="Wingfield B.D."/>
            <person name="Liu M."/>
            <person name="Nguyen H.D."/>
            <person name="Lane F.A."/>
            <person name="Morgan S.W."/>
            <person name="De Vos L."/>
            <person name="Wilken P.M."/>
            <person name="Duong T.A."/>
            <person name="Aylward J."/>
            <person name="Coetzee M.P."/>
            <person name="Dadej K."/>
            <person name="De Beer Z.W."/>
            <person name="Findlay W."/>
            <person name="Havenga M."/>
            <person name="Kolarik M."/>
            <person name="Menzies J.G."/>
            <person name="Naidoo K."/>
            <person name="Pochopski O."/>
            <person name="Shoukouhi P."/>
            <person name="Santana Q.C."/>
            <person name="Seifert K.A."/>
            <person name="Soal N."/>
            <person name="Steenkamp E.T."/>
            <person name="Tatham C.T."/>
            <person name="van der Nest M.A."/>
            <person name="Wingfield M.J."/>
        </authorList>
    </citation>
    <scope>NUCLEOTIDE SEQUENCE [LARGE SCALE GENOMIC DNA]</scope>
    <source>
        <strain evidence="5">CMW44962</strain>
    </source>
</reference>
<accession>A0A9W7W7Y5</accession>
<dbReference type="InterPro" id="IPR009003">
    <property type="entry name" value="Peptidase_S1_PA"/>
</dbReference>
<dbReference type="InterPro" id="IPR018114">
    <property type="entry name" value="TRYPSIN_HIS"/>
</dbReference>
<dbReference type="PRINTS" id="PR00722">
    <property type="entry name" value="CHYMOTRYPSIN"/>
</dbReference>
<evidence type="ECO:0000259" key="4">
    <source>
        <dbReference type="PROSITE" id="PS50240"/>
    </source>
</evidence>
<evidence type="ECO:0000256" key="3">
    <source>
        <dbReference type="SAM" id="SignalP"/>
    </source>
</evidence>
<dbReference type="InterPro" id="IPR001314">
    <property type="entry name" value="Peptidase_S1A"/>
</dbReference>
<dbReference type="Proteomes" id="UP001138500">
    <property type="component" value="Unassembled WGS sequence"/>
</dbReference>
<dbReference type="PANTHER" id="PTHR24276:SF98">
    <property type="entry name" value="FI18310P1-RELATED"/>
    <property type="match status" value="1"/>
</dbReference>
<dbReference type="FunFam" id="2.40.10.10:FF:000068">
    <property type="entry name" value="transmembrane protease serine 2"/>
    <property type="match status" value="1"/>
</dbReference>
<feature type="domain" description="Peptidase S1" evidence="4">
    <location>
        <begin position="22"/>
        <end position="254"/>
    </location>
</feature>
<reference evidence="5 6" key="2">
    <citation type="journal article" date="2021" name="Curr. Genet.">
        <title>Genetic response to nitrogen starvation in the aggressive Eucalyptus foliar pathogen Teratosphaeria destructans.</title>
        <authorList>
            <person name="Havenga M."/>
            <person name="Wingfield B.D."/>
            <person name="Wingfield M.J."/>
            <person name="Dreyer L.L."/>
            <person name="Roets F."/>
            <person name="Aylward J."/>
        </authorList>
    </citation>
    <scope>NUCLEOTIDE SEQUENCE [LARGE SCALE GENOMIC DNA]</scope>
    <source>
        <strain evidence="5">CMW44962</strain>
    </source>
</reference>
<dbReference type="SMART" id="SM00020">
    <property type="entry name" value="Tryp_SPc"/>
    <property type="match status" value="1"/>
</dbReference>
<dbReference type="InterPro" id="IPR050430">
    <property type="entry name" value="Peptidase_S1"/>
</dbReference>
<dbReference type="InterPro" id="IPR043504">
    <property type="entry name" value="Peptidase_S1_PA_chymotrypsin"/>
</dbReference>
<dbReference type="InterPro" id="IPR001254">
    <property type="entry name" value="Trypsin_dom"/>
</dbReference>
<dbReference type="AlphaFoldDB" id="A0A9W7W7Y5"/>
<feature type="chain" id="PRO_5040777911" evidence="3">
    <location>
        <begin position="17"/>
        <end position="254"/>
    </location>
</feature>
<organism evidence="5 6">
    <name type="scientific">Teratosphaeria destructans</name>
    <dbReference type="NCBI Taxonomy" id="418781"/>
    <lineage>
        <taxon>Eukaryota</taxon>
        <taxon>Fungi</taxon>
        <taxon>Dikarya</taxon>
        <taxon>Ascomycota</taxon>
        <taxon>Pezizomycotina</taxon>
        <taxon>Dothideomycetes</taxon>
        <taxon>Dothideomycetidae</taxon>
        <taxon>Mycosphaerellales</taxon>
        <taxon>Teratosphaeriaceae</taxon>
        <taxon>Teratosphaeria</taxon>
    </lineage>
</organism>
<keyword evidence="2" id="KW-1015">Disulfide bond</keyword>
<comment type="similarity">
    <text evidence="1">Belongs to the peptidase S1 family.</text>
</comment>
<dbReference type="PANTHER" id="PTHR24276">
    <property type="entry name" value="POLYSERASE-RELATED"/>
    <property type="match status" value="1"/>
</dbReference>